<dbReference type="Proteomes" id="UP000028863">
    <property type="component" value="Unassembled WGS sequence"/>
</dbReference>
<reference evidence="1" key="2">
    <citation type="submission" date="2014-03" db="EMBL/GenBank/DDBJ databases">
        <authorList>
            <person name="Urmite Genomes"/>
        </authorList>
    </citation>
    <scope>NUCLEOTIDE SEQUENCE</scope>
    <source>
        <strain evidence="1">S1</strain>
    </source>
</reference>
<protein>
    <submittedName>
        <fullName evidence="1">Uncharacterized protein</fullName>
    </submittedName>
</protein>
<comment type="caution">
    <text evidence="1">The sequence shown here is derived from an EMBL/GenBank/DDBJ whole genome shotgun (WGS) entry which is preliminary data.</text>
</comment>
<reference evidence="1" key="1">
    <citation type="submission" date="2014-03" db="EMBL/GenBank/DDBJ databases">
        <title>Draft genome sequencing of Oceanobacillus picturae strain S1 isolated from human gut.</title>
        <authorList>
            <person name="Croce O."/>
            <person name="Lagier J.C."/>
            <person name="Raoult D."/>
        </authorList>
    </citation>
    <scope>NUCLEOTIDE SEQUENCE [LARGE SCALE GENOMIC DNA]</scope>
    <source>
        <strain evidence="1">S1</strain>
    </source>
</reference>
<sequence>MLLEIKELYRIQFDFIINRETPFTYPFSYNILKKGNGYKMLIMSYYKLRDEKLAQLRNGHTAYAKSRELIRILKRGIEKEQLQVHYDETQKGCWIIPLIPEKYNYT</sequence>
<dbReference type="InterPro" id="IPR058867">
    <property type="entry name" value="YtzJ"/>
</dbReference>
<accession>W9B4J4</accession>
<dbReference type="AlphaFoldDB" id="W9B4J4"/>
<dbReference type="Pfam" id="PF26326">
    <property type="entry name" value="YtzJ"/>
    <property type="match status" value="1"/>
</dbReference>
<dbReference type="STRING" id="171693.BN988_00076"/>
<keyword evidence="2" id="KW-1185">Reference proteome</keyword>
<evidence type="ECO:0000313" key="2">
    <source>
        <dbReference type="Proteomes" id="UP000028863"/>
    </source>
</evidence>
<organism evidence="1 2">
    <name type="scientific">Oceanobacillus picturae</name>
    <dbReference type="NCBI Taxonomy" id="171693"/>
    <lineage>
        <taxon>Bacteria</taxon>
        <taxon>Bacillati</taxon>
        <taxon>Bacillota</taxon>
        <taxon>Bacilli</taxon>
        <taxon>Bacillales</taxon>
        <taxon>Bacillaceae</taxon>
        <taxon>Oceanobacillus</taxon>
    </lineage>
</organism>
<dbReference type="eggNOG" id="ENOG503307S">
    <property type="taxonomic scope" value="Bacteria"/>
</dbReference>
<gene>
    <name evidence="1" type="ORF">BN988_00076</name>
</gene>
<dbReference type="EMBL" id="CCAX010000001">
    <property type="protein sequence ID" value="CDO01640.1"/>
    <property type="molecule type" value="Genomic_DNA"/>
</dbReference>
<evidence type="ECO:0000313" key="1">
    <source>
        <dbReference type="EMBL" id="CDO01640.1"/>
    </source>
</evidence>
<proteinExistence type="predicted"/>
<name>W9B4J4_9BACI</name>